<keyword evidence="8" id="KW-0648">Protein biosynthesis</keyword>
<dbReference type="InterPro" id="IPR012340">
    <property type="entry name" value="NA-bd_OB-fold"/>
</dbReference>
<sequence length="588" mass="67036">MLSSSSNPSNSDKDIAMTSSALNGLDVTQQEAGPEAENKPLSKNAQKRLEKAQKKAEKALSKESEAKTAPSNKKKNQDDEELDPTQYLKLRTKLIEEAKERGLDPYPHKFHTTRSIPNYIEKYHSLQAGEHFTDITESLAGRIISKRSASSKLYFYDLRADGAKVQIMADARHASSLDDFTFTHSLLRRGDIVGVKGYPGKSKKGELSIFPTEVQLLSPCLRMLPKFALKDPETRFRQRYLDLIMNAEMTRDTFTKRARIIQFVRRFLNENGFLEVETPMMNTIAGGATAKPFVTFHNELDMKMFMRVAPELYLKMLVVGGLDRVYEIGKNFRNEGIDMTHNPEFTSCEFYAAYWDYQDLMNFTEKMLSSLVKELTGDYVVEYHPEGKDSPESVKIDFTPPFRRISMLDALEEYLSEKLPRPLDSADTHKRLVEICSERSVVCPEPKTTARMLDKLFGEFIEPQCIHPTFVCDHPEIMSPLAKYHRQISGLTERFELFVNGRELVNAYTELNNPSVQRQRFLESAKDKAGGDEEAMVHDEDFCVALEYGLPPTAGWGMGLDRLTMFLTDNNNIKEVLLFPAMKPRTDS</sequence>
<dbReference type="InterPro" id="IPR006195">
    <property type="entry name" value="aa-tRNA-synth_II"/>
</dbReference>
<evidence type="ECO:0000256" key="12">
    <source>
        <dbReference type="RuleBase" id="RU003748"/>
    </source>
</evidence>
<dbReference type="AlphaFoldDB" id="A0A9C7US92"/>
<dbReference type="GO" id="GO:0006430">
    <property type="term" value="P:lysyl-tRNA aminoacylation"/>
    <property type="evidence" value="ECO:0007669"/>
    <property type="project" value="InterPro"/>
</dbReference>
<dbReference type="EMBL" id="BQMJ01000048">
    <property type="protein sequence ID" value="GJQ13869.1"/>
    <property type="molecule type" value="Genomic_DNA"/>
</dbReference>
<dbReference type="HAMAP" id="MF_00252">
    <property type="entry name" value="Lys_tRNA_synth_class2"/>
    <property type="match status" value="1"/>
</dbReference>
<dbReference type="SUPFAM" id="SSF50249">
    <property type="entry name" value="Nucleic acid-binding proteins"/>
    <property type="match status" value="1"/>
</dbReference>
<evidence type="ECO:0000313" key="15">
    <source>
        <dbReference type="EMBL" id="GJQ13869.1"/>
    </source>
</evidence>
<evidence type="ECO:0000256" key="10">
    <source>
        <dbReference type="ARBA" id="ARBA00030563"/>
    </source>
</evidence>
<accession>A0A9C7US92</accession>
<feature type="compositionally biased region" description="Polar residues" evidence="13">
    <location>
        <begin position="17"/>
        <end position="31"/>
    </location>
</feature>
<feature type="domain" description="Aminoacyl-transfer RNA synthetases class-II family profile" evidence="14">
    <location>
        <begin position="257"/>
        <end position="584"/>
    </location>
</feature>
<dbReference type="PANTHER" id="PTHR42918:SF9">
    <property type="entry name" value="LYSINE--TRNA LIGASE"/>
    <property type="match status" value="1"/>
</dbReference>
<dbReference type="GO" id="GO:0005524">
    <property type="term" value="F:ATP binding"/>
    <property type="evidence" value="ECO:0007669"/>
    <property type="project" value="UniProtKB-KW"/>
</dbReference>
<comment type="similarity">
    <text evidence="2">Belongs to the class-II aminoacyl-tRNA synthetase family.</text>
</comment>
<proteinExistence type="inferred from homology"/>
<evidence type="ECO:0000256" key="1">
    <source>
        <dbReference type="ARBA" id="ARBA00004496"/>
    </source>
</evidence>
<feature type="region of interest" description="Disordered" evidence="13">
    <location>
        <begin position="1"/>
        <end position="86"/>
    </location>
</feature>
<dbReference type="EC" id="6.1.1.6" evidence="3 12"/>
<evidence type="ECO:0000256" key="6">
    <source>
        <dbReference type="ARBA" id="ARBA00022741"/>
    </source>
</evidence>
<evidence type="ECO:0000313" key="16">
    <source>
        <dbReference type="Proteomes" id="UP001061958"/>
    </source>
</evidence>
<dbReference type="CDD" id="cd04322">
    <property type="entry name" value="LysRS_N"/>
    <property type="match status" value="1"/>
</dbReference>
<evidence type="ECO:0000259" key="14">
    <source>
        <dbReference type="PROSITE" id="PS50862"/>
    </source>
</evidence>
<dbReference type="GO" id="GO:0005829">
    <property type="term" value="C:cytosol"/>
    <property type="evidence" value="ECO:0007669"/>
    <property type="project" value="TreeGrafter"/>
</dbReference>
<evidence type="ECO:0000256" key="8">
    <source>
        <dbReference type="ARBA" id="ARBA00022917"/>
    </source>
</evidence>
<dbReference type="Pfam" id="PF01336">
    <property type="entry name" value="tRNA_anti-codon"/>
    <property type="match status" value="1"/>
</dbReference>
<evidence type="ECO:0000256" key="7">
    <source>
        <dbReference type="ARBA" id="ARBA00022840"/>
    </source>
</evidence>
<comment type="caution">
    <text evidence="15">The sequence shown here is derived from an EMBL/GenBank/DDBJ whole genome shotgun (WGS) entry which is preliminary data.</text>
</comment>
<dbReference type="NCBIfam" id="NF001756">
    <property type="entry name" value="PRK00484.1"/>
    <property type="match status" value="1"/>
</dbReference>
<evidence type="ECO:0000256" key="4">
    <source>
        <dbReference type="ARBA" id="ARBA00022490"/>
    </source>
</evidence>
<keyword evidence="7" id="KW-0067">ATP-binding</keyword>
<gene>
    <name evidence="15" type="ORF">GpartN1_g5660.t1</name>
</gene>
<dbReference type="Proteomes" id="UP001061958">
    <property type="component" value="Unassembled WGS sequence"/>
</dbReference>
<feature type="compositionally biased region" description="Low complexity" evidence="13">
    <location>
        <begin position="1"/>
        <end position="10"/>
    </location>
</feature>
<dbReference type="FunFam" id="3.30.930.10:FF:000238">
    <property type="entry name" value="Lysine--tRNA ligase"/>
    <property type="match status" value="1"/>
</dbReference>
<dbReference type="InterPro" id="IPR018149">
    <property type="entry name" value="Lys-tRNA-synth_II_C"/>
</dbReference>
<keyword evidence="4" id="KW-0963">Cytoplasm</keyword>
<dbReference type="InterPro" id="IPR034762">
    <property type="entry name" value="Lys-tRNA-ligase_II_bac/euk"/>
</dbReference>
<keyword evidence="6" id="KW-0547">Nucleotide-binding</keyword>
<dbReference type="OrthoDB" id="21243at2759"/>
<evidence type="ECO:0000256" key="11">
    <source>
        <dbReference type="ARBA" id="ARBA00048573"/>
    </source>
</evidence>
<dbReference type="PANTHER" id="PTHR42918">
    <property type="entry name" value="LYSYL-TRNA SYNTHETASE"/>
    <property type="match status" value="1"/>
</dbReference>
<name>A0A9C7US92_9RHOD</name>
<dbReference type="Gene3D" id="2.40.50.140">
    <property type="entry name" value="Nucleic acid-binding proteins"/>
    <property type="match status" value="1"/>
</dbReference>
<dbReference type="PRINTS" id="PR00982">
    <property type="entry name" value="TRNASYNTHLYS"/>
</dbReference>
<evidence type="ECO:0000256" key="3">
    <source>
        <dbReference type="ARBA" id="ARBA00013166"/>
    </source>
</evidence>
<comment type="subcellular location">
    <subcellularLocation>
        <location evidence="1">Cytoplasm</location>
    </subcellularLocation>
</comment>
<keyword evidence="9" id="KW-0030">Aminoacyl-tRNA synthetase</keyword>
<dbReference type="SUPFAM" id="SSF55681">
    <property type="entry name" value="Class II aaRS and biotin synthetases"/>
    <property type="match status" value="1"/>
</dbReference>
<dbReference type="PROSITE" id="PS50862">
    <property type="entry name" value="AA_TRNA_LIGASE_II"/>
    <property type="match status" value="1"/>
</dbReference>
<reference evidence="15" key="1">
    <citation type="journal article" date="2022" name="Proc. Natl. Acad. Sci. U.S.A.">
        <title>Life cycle and functional genomics of the unicellular red alga Galdieria for elucidating algal and plant evolution and industrial use.</title>
        <authorList>
            <person name="Hirooka S."/>
            <person name="Itabashi T."/>
            <person name="Ichinose T.M."/>
            <person name="Onuma R."/>
            <person name="Fujiwara T."/>
            <person name="Yamashita S."/>
            <person name="Jong L.W."/>
            <person name="Tomita R."/>
            <person name="Iwane A.H."/>
            <person name="Miyagishima S.Y."/>
        </authorList>
    </citation>
    <scope>NUCLEOTIDE SEQUENCE</scope>
    <source>
        <strain evidence="15">NBRC 102759</strain>
    </source>
</reference>
<dbReference type="CDD" id="cd00775">
    <property type="entry name" value="LysRS_core"/>
    <property type="match status" value="1"/>
</dbReference>
<dbReference type="PIRSF" id="PIRSF039101">
    <property type="entry name" value="LysRS2"/>
    <property type="match status" value="1"/>
</dbReference>
<evidence type="ECO:0000256" key="5">
    <source>
        <dbReference type="ARBA" id="ARBA00022598"/>
    </source>
</evidence>
<dbReference type="InterPro" id="IPR004365">
    <property type="entry name" value="NA-bd_OB_tRNA"/>
</dbReference>
<dbReference type="FunFam" id="2.40.50.140:FF:000050">
    <property type="entry name" value="Lysine--tRNA ligase"/>
    <property type="match status" value="1"/>
</dbReference>
<comment type="catalytic activity">
    <reaction evidence="11 12">
        <text>tRNA(Lys) + L-lysine + ATP = L-lysyl-tRNA(Lys) + AMP + diphosphate</text>
        <dbReference type="Rhea" id="RHEA:20792"/>
        <dbReference type="Rhea" id="RHEA-COMP:9696"/>
        <dbReference type="Rhea" id="RHEA-COMP:9697"/>
        <dbReference type="ChEBI" id="CHEBI:30616"/>
        <dbReference type="ChEBI" id="CHEBI:32551"/>
        <dbReference type="ChEBI" id="CHEBI:33019"/>
        <dbReference type="ChEBI" id="CHEBI:78442"/>
        <dbReference type="ChEBI" id="CHEBI:78529"/>
        <dbReference type="ChEBI" id="CHEBI:456215"/>
        <dbReference type="EC" id="6.1.1.6"/>
    </reaction>
</comment>
<feature type="compositionally biased region" description="Basic and acidic residues" evidence="13">
    <location>
        <begin position="47"/>
        <end position="66"/>
    </location>
</feature>
<dbReference type="InterPro" id="IPR004364">
    <property type="entry name" value="Aa-tRNA-synt_II"/>
</dbReference>
<dbReference type="Gene3D" id="3.30.930.10">
    <property type="entry name" value="Bira Bifunctional Protein, Domain 2"/>
    <property type="match status" value="1"/>
</dbReference>
<reference evidence="15" key="2">
    <citation type="submission" date="2022-01" db="EMBL/GenBank/DDBJ databases">
        <authorList>
            <person name="Hirooka S."/>
            <person name="Miyagishima S.Y."/>
        </authorList>
    </citation>
    <scope>NUCLEOTIDE SEQUENCE</scope>
    <source>
        <strain evidence="15">NBRC 102759</strain>
    </source>
</reference>
<keyword evidence="16" id="KW-1185">Reference proteome</keyword>
<evidence type="ECO:0000256" key="13">
    <source>
        <dbReference type="SAM" id="MobiDB-lite"/>
    </source>
</evidence>
<dbReference type="NCBIfam" id="TIGR00499">
    <property type="entry name" value="lysS_bact"/>
    <property type="match status" value="1"/>
</dbReference>
<dbReference type="GO" id="GO:0004824">
    <property type="term" value="F:lysine-tRNA ligase activity"/>
    <property type="evidence" value="ECO:0007669"/>
    <property type="project" value="UniProtKB-EC"/>
</dbReference>
<dbReference type="InterPro" id="IPR045864">
    <property type="entry name" value="aa-tRNA-synth_II/BPL/LPL"/>
</dbReference>
<evidence type="ECO:0000256" key="9">
    <source>
        <dbReference type="ARBA" id="ARBA00023146"/>
    </source>
</evidence>
<dbReference type="InterPro" id="IPR002313">
    <property type="entry name" value="Lys-tRNA-ligase_II"/>
</dbReference>
<evidence type="ECO:0000256" key="2">
    <source>
        <dbReference type="ARBA" id="ARBA00008226"/>
    </source>
</evidence>
<keyword evidence="5" id="KW-0436">Ligase</keyword>
<protein>
    <recommendedName>
        <fullName evidence="3 12">Lysine--tRNA ligase</fullName>
        <ecNumber evidence="3 12">6.1.1.6</ecNumber>
    </recommendedName>
    <alternativeName>
        <fullName evidence="10 12">Lysyl-tRNA synthetase</fullName>
    </alternativeName>
</protein>
<dbReference type="GO" id="GO:0000049">
    <property type="term" value="F:tRNA binding"/>
    <property type="evidence" value="ECO:0007669"/>
    <property type="project" value="TreeGrafter"/>
</dbReference>
<organism evidence="15 16">
    <name type="scientific">Galdieria partita</name>
    <dbReference type="NCBI Taxonomy" id="83374"/>
    <lineage>
        <taxon>Eukaryota</taxon>
        <taxon>Rhodophyta</taxon>
        <taxon>Bangiophyceae</taxon>
        <taxon>Galdieriales</taxon>
        <taxon>Galdieriaceae</taxon>
        <taxon>Galdieria</taxon>
    </lineage>
</organism>
<dbReference type="Pfam" id="PF00152">
    <property type="entry name" value="tRNA-synt_2"/>
    <property type="match status" value="1"/>
</dbReference>
<dbReference type="InterPro" id="IPR044136">
    <property type="entry name" value="Lys-tRNA-ligase_II_N"/>
</dbReference>